<keyword evidence="2" id="KW-1185">Reference proteome</keyword>
<dbReference type="WBParaSite" id="NBR_0002262201-mRNA-1">
    <property type="protein sequence ID" value="NBR_0002262201-mRNA-1"/>
    <property type="gene ID" value="NBR_0002262201"/>
</dbReference>
<evidence type="ECO:0000313" key="1">
    <source>
        <dbReference type="EMBL" id="VDL87586.1"/>
    </source>
</evidence>
<name>A0A0N4YZF0_NIPBR</name>
<dbReference type="AlphaFoldDB" id="A0A0N4YZF0"/>
<dbReference type="Proteomes" id="UP000271162">
    <property type="component" value="Unassembled WGS sequence"/>
</dbReference>
<gene>
    <name evidence="1" type="ORF">NBR_LOCUS22623</name>
</gene>
<reference evidence="3" key="1">
    <citation type="submission" date="2017-02" db="UniProtKB">
        <authorList>
            <consortium name="WormBaseParasite"/>
        </authorList>
    </citation>
    <scope>IDENTIFICATION</scope>
</reference>
<proteinExistence type="predicted"/>
<accession>A0A0N4YZF0</accession>
<protein>
    <submittedName>
        <fullName evidence="1 3">Uncharacterized protein</fullName>
    </submittedName>
</protein>
<sequence>MTTSLTDKKNASERSCDPLCELNKPFHMVLVGSKIRFILGHRALC</sequence>
<evidence type="ECO:0000313" key="2">
    <source>
        <dbReference type="Proteomes" id="UP000271162"/>
    </source>
</evidence>
<evidence type="ECO:0000313" key="3">
    <source>
        <dbReference type="WBParaSite" id="NBR_0002262201-mRNA-1"/>
    </source>
</evidence>
<organism evidence="3">
    <name type="scientific">Nippostrongylus brasiliensis</name>
    <name type="common">Rat hookworm</name>
    <dbReference type="NCBI Taxonomy" id="27835"/>
    <lineage>
        <taxon>Eukaryota</taxon>
        <taxon>Metazoa</taxon>
        <taxon>Ecdysozoa</taxon>
        <taxon>Nematoda</taxon>
        <taxon>Chromadorea</taxon>
        <taxon>Rhabditida</taxon>
        <taxon>Rhabditina</taxon>
        <taxon>Rhabditomorpha</taxon>
        <taxon>Strongyloidea</taxon>
        <taxon>Heligmosomidae</taxon>
        <taxon>Nippostrongylus</taxon>
    </lineage>
</organism>
<dbReference type="EMBL" id="UYSL01028544">
    <property type="protein sequence ID" value="VDL87586.1"/>
    <property type="molecule type" value="Genomic_DNA"/>
</dbReference>
<reference evidence="1 2" key="2">
    <citation type="submission" date="2018-11" db="EMBL/GenBank/DDBJ databases">
        <authorList>
            <consortium name="Pathogen Informatics"/>
        </authorList>
    </citation>
    <scope>NUCLEOTIDE SEQUENCE [LARGE SCALE GENOMIC DNA]</scope>
</reference>